<dbReference type="KEGG" id="rsu:NHU_00664"/>
<protein>
    <recommendedName>
        <fullName evidence="5">Gene transfer agent family protein</fullName>
    </recommendedName>
</protein>
<sequence length="125" mass="13447">MANRERGEVGARFRGEDIALVLDFNAICALEDHYDEDIDTVLARLDSAGGKRRARARDLRRVVLELMRASRPSTTEADAGDFITETGLGALPDLLGRVIAASRMVASDEAPSPEDPARPPETGAA</sequence>
<dbReference type="Pfam" id="PF11836">
    <property type="entry name" value="Phage_TAC_11"/>
    <property type="match status" value="1"/>
</dbReference>
<evidence type="ECO:0008006" key="5">
    <source>
        <dbReference type="Google" id="ProtNLM"/>
    </source>
</evidence>
<evidence type="ECO:0000313" key="3">
    <source>
        <dbReference type="EMBL" id="BAQ69442.1"/>
    </source>
</evidence>
<dbReference type="KEGG" id="rsu:NHU_02290"/>
<reference evidence="2 4" key="1">
    <citation type="submission" date="2015-02" db="EMBL/GenBank/DDBJ databases">
        <title>Genome sequene of Rhodovulum sulfidophilum DSM 2351.</title>
        <authorList>
            <person name="Nagao N."/>
        </authorList>
    </citation>
    <scope>NUCLEOTIDE SEQUENCE [LARGE SCALE GENOMIC DNA]</scope>
    <source>
        <strain evidence="2 4">DSM 2351</strain>
    </source>
</reference>
<accession>A0A0D6AY47</accession>
<dbReference type="EMBL" id="AP014800">
    <property type="protein sequence ID" value="BAQ67833.1"/>
    <property type="molecule type" value="Genomic_DNA"/>
</dbReference>
<dbReference type="PATRIC" id="fig|35806.4.peg.2359"/>
<evidence type="ECO:0000313" key="4">
    <source>
        <dbReference type="Proteomes" id="UP000064912"/>
    </source>
</evidence>
<evidence type="ECO:0000256" key="1">
    <source>
        <dbReference type="SAM" id="MobiDB-lite"/>
    </source>
</evidence>
<proteinExistence type="predicted"/>
<gene>
    <name evidence="2" type="ORF">NHU_00664</name>
    <name evidence="3" type="ORF">NHU_02290</name>
</gene>
<feature type="region of interest" description="Disordered" evidence="1">
    <location>
        <begin position="105"/>
        <end position="125"/>
    </location>
</feature>
<evidence type="ECO:0000313" key="2">
    <source>
        <dbReference type="EMBL" id="BAQ67833.1"/>
    </source>
</evidence>
<organism evidence="2 4">
    <name type="scientific">Rhodovulum sulfidophilum</name>
    <name type="common">Rhodobacter sulfidophilus</name>
    <dbReference type="NCBI Taxonomy" id="35806"/>
    <lineage>
        <taxon>Bacteria</taxon>
        <taxon>Pseudomonadati</taxon>
        <taxon>Pseudomonadota</taxon>
        <taxon>Alphaproteobacteria</taxon>
        <taxon>Rhodobacterales</taxon>
        <taxon>Paracoccaceae</taxon>
        <taxon>Rhodovulum</taxon>
    </lineage>
</organism>
<dbReference type="AlphaFoldDB" id="A0A0D6AY47"/>
<dbReference type="InterPro" id="IPR021791">
    <property type="entry name" value="Phage_TAC_11"/>
</dbReference>
<dbReference type="EMBL" id="AP014800">
    <property type="protein sequence ID" value="BAQ69442.1"/>
    <property type="molecule type" value="Genomic_DNA"/>
</dbReference>
<dbReference type="Proteomes" id="UP000064912">
    <property type="component" value="Chromosome"/>
</dbReference>
<name>A0A0D6AY47_RHOSU</name>